<dbReference type="Pfam" id="PF13280">
    <property type="entry name" value="WYL"/>
    <property type="match status" value="1"/>
</dbReference>
<dbReference type="InterPro" id="IPR036388">
    <property type="entry name" value="WH-like_DNA-bd_sf"/>
</dbReference>
<accession>A0A3L0W4J8</accession>
<dbReference type="Gene3D" id="1.10.10.10">
    <property type="entry name" value="Winged helix-like DNA-binding domain superfamily/Winged helix DNA-binding domain"/>
    <property type="match status" value="1"/>
</dbReference>
<dbReference type="InterPro" id="IPR051534">
    <property type="entry name" value="CBASS_pafABC_assoc_protein"/>
</dbReference>
<evidence type="ECO:0000313" key="3">
    <source>
        <dbReference type="EMBL" id="MHO06838.1"/>
    </source>
</evidence>
<evidence type="ECO:0000259" key="1">
    <source>
        <dbReference type="Pfam" id="PF08279"/>
    </source>
</evidence>
<evidence type="ECO:0000259" key="2">
    <source>
        <dbReference type="Pfam" id="PF13280"/>
    </source>
</evidence>
<dbReference type="InterPro" id="IPR013196">
    <property type="entry name" value="HTH_11"/>
</dbReference>
<dbReference type="SUPFAM" id="SSF46785">
    <property type="entry name" value="Winged helix' DNA-binding domain"/>
    <property type="match status" value="1"/>
</dbReference>
<sequence length="234" mass="26601">MSRSERLLALLQLLRGHRYAITGTELASQLGISLRTLYRDIATLQAQGAHIEGEPGIGYVLRPGFMLPPLMFSEEELEALVLGSRWVVAHCDEALSASASSALAKIEAVLPAEYRQQLQANALLIGTSRSDSPVDEAPLRSAIRQQRKVTLSYRDLKEELSERTVWPFALGYFEQVRVLVAWCELRQGFRHFRVDRIARMLQEDNPYPKSRESLLKEWRATQQIPQPKFIADRN</sequence>
<dbReference type="PANTHER" id="PTHR34580:SF3">
    <property type="entry name" value="PROTEIN PAFB"/>
    <property type="match status" value="1"/>
</dbReference>
<dbReference type="EMBL" id="RNRV01000055">
    <property type="protein sequence ID" value="MHO06838.1"/>
    <property type="molecule type" value="Genomic_DNA"/>
</dbReference>
<protein>
    <submittedName>
        <fullName evidence="3">YafY family transcriptional regulator</fullName>
    </submittedName>
</protein>
<reference evidence="3" key="1">
    <citation type="submission" date="2018-10" db="EMBL/GenBank/DDBJ databases">
        <authorList>
            <consortium name="NARMS: The National Antimicrobial Resistance Monitoring System"/>
        </authorList>
    </citation>
    <scope>NUCLEOTIDE SEQUENCE [LARGE SCALE GENOMIC DNA]</scope>
    <source>
        <strain evidence="3">CVM N17EC0388</strain>
    </source>
</reference>
<name>A0A3L0W4J8_ECOLX</name>
<proteinExistence type="predicted"/>
<dbReference type="InterPro" id="IPR036390">
    <property type="entry name" value="WH_DNA-bd_sf"/>
</dbReference>
<feature type="domain" description="WYL" evidence="2">
    <location>
        <begin position="138"/>
        <end position="199"/>
    </location>
</feature>
<dbReference type="Pfam" id="PF08279">
    <property type="entry name" value="HTH_11"/>
    <property type="match status" value="1"/>
</dbReference>
<dbReference type="PROSITE" id="PS52050">
    <property type="entry name" value="WYL"/>
    <property type="match status" value="1"/>
</dbReference>
<gene>
    <name evidence="3" type="ORF">D9F05_21300</name>
</gene>
<dbReference type="AlphaFoldDB" id="A0A3L0W4J8"/>
<feature type="domain" description="Helix-turn-helix type 11" evidence="1">
    <location>
        <begin position="6"/>
        <end position="59"/>
    </location>
</feature>
<organism evidence="3">
    <name type="scientific">Escherichia coli</name>
    <dbReference type="NCBI Taxonomy" id="562"/>
    <lineage>
        <taxon>Bacteria</taxon>
        <taxon>Pseudomonadati</taxon>
        <taxon>Pseudomonadota</taxon>
        <taxon>Gammaproteobacteria</taxon>
        <taxon>Enterobacterales</taxon>
        <taxon>Enterobacteriaceae</taxon>
        <taxon>Escherichia</taxon>
    </lineage>
</organism>
<comment type="caution">
    <text evidence="3">The sequence shown here is derived from an EMBL/GenBank/DDBJ whole genome shotgun (WGS) entry which is preliminary data.</text>
</comment>
<dbReference type="InterPro" id="IPR026881">
    <property type="entry name" value="WYL_dom"/>
</dbReference>
<dbReference type="PANTHER" id="PTHR34580">
    <property type="match status" value="1"/>
</dbReference>